<evidence type="ECO:0000256" key="2">
    <source>
        <dbReference type="SAM" id="Phobius"/>
    </source>
</evidence>
<name>A0A3B0JCT0_9RICK</name>
<dbReference type="EMBL" id="OUNE01000089">
    <property type="protein sequence ID" value="SPP33019.1"/>
    <property type="molecule type" value="Genomic_DNA"/>
</dbReference>
<keyword evidence="2" id="KW-0812">Transmembrane</keyword>
<reference evidence="3" key="1">
    <citation type="submission" date="2018-04" db="EMBL/GenBank/DDBJ databases">
        <authorList>
            <person name="Go L.Y."/>
            <person name="Mitchell J.A."/>
        </authorList>
    </citation>
    <scope>NUCLEOTIDE SEQUENCE</scope>
    <source>
        <strain evidence="3">WBAD</strain>
    </source>
</reference>
<keyword evidence="2" id="KW-1133">Transmembrane helix</keyword>
<dbReference type="AlphaFoldDB" id="A0A3B0JCT0"/>
<feature type="region of interest" description="Disordered" evidence="1">
    <location>
        <begin position="300"/>
        <end position="359"/>
    </location>
</feature>
<proteinExistence type="predicted"/>
<feature type="compositionally biased region" description="Polar residues" evidence="1">
    <location>
        <begin position="258"/>
        <end position="271"/>
    </location>
</feature>
<keyword evidence="2" id="KW-0472">Membrane</keyword>
<feature type="region of interest" description="Disordered" evidence="1">
    <location>
        <begin position="147"/>
        <end position="199"/>
    </location>
</feature>
<feature type="compositionally biased region" description="Polar residues" evidence="1">
    <location>
        <begin position="308"/>
        <end position="345"/>
    </location>
</feature>
<organism evidence="3">
    <name type="scientific">Wolbachia endosymbiont of Aleurodicus dispersus</name>
    <dbReference type="NCBI Taxonomy" id="1288877"/>
    <lineage>
        <taxon>Bacteria</taxon>
        <taxon>Pseudomonadati</taxon>
        <taxon>Pseudomonadota</taxon>
        <taxon>Alphaproteobacteria</taxon>
        <taxon>Rickettsiales</taxon>
        <taxon>Anaplasmataceae</taxon>
        <taxon>Wolbachieae</taxon>
        <taxon>Wolbachia</taxon>
    </lineage>
</organism>
<gene>
    <name evidence="3" type="ORF">WBAD_0494</name>
</gene>
<protein>
    <submittedName>
        <fullName evidence="3">Uncharacterized protein</fullName>
    </submittedName>
</protein>
<feature type="transmembrane region" description="Helical" evidence="2">
    <location>
        <begin position="378"/>
        <end position="397"/>
    </location>
</feature>
<accession>A0A3B0JCT0</accession>
<feature type="compositionally biased region" description="Basic and acidic residues" evidence="1">
    <location>
        <begin position="346"/>
        <end position="357"/>
    </location>
</feature>
<feature type="transmembrane region" description="Helical" evidence="2">
    <location>
        <begin position="412"/>
        <end position="434"/>
    </location>
</feature>
<feature type="transmembrane region" description="Helical" evidence="2">
    <location>
        <begin position="556"/>
        <end position="579"/>
    </location>
</feature>
<feature type="region of interest" description="Disordered" evidence="1">
    <location>
        <begin position="250"/>
        <end position="271"/>
    </location>
</feature>
<evidence type="ECO:0000256" key="1">
    <source>
        <dbReference type="SAM" id="MobiDB-lite"/>
    </source>
</evidence>
<sequence length="648" mass="71931">MYSTNQSNTLPKIVTLQTNNEVSFSEEVENNVSDSTLSVKQRVEAIELSQKGTKQTPIIKKKHMKQTCGSHDLKQCNTEYKAAFSNVISNGSDGSITLGMDEAGADQFDALSVLDKGEDTEDEFNAVCEANGIGYNGGYSLDQFEAASNTSSNSQIDNTKEMQKEEEDKELGDKPKPLPRNGMLEKGNIRNVAPPSPRTAENHRLSIIQDIAPPKPPHSSFQLNGEKCDEQEAIGEPMYATIDQSKRFSKRGLDGKINDQSPEIENSNYEETSIKKGSIDEPVDLNTKFLKKSLEGSDSRIDNRSAEMTRSNSQVTEMSESCGNQGWENMSLNHDSPATLSTSSSEKSDNEETPLIKKEKKTNRILPRVKYAVQQKEFIIFGIAAVALSVSAALVYLQDKAQFIAFFANSPLYITMPMIAITLLLAISTIFCGIKQFRDTEECQIGGKNANETLNQVLKYQPKDKVIKSVKLEYGNGTHSHFTLNAWKGKNNFINIDDKVISRRNKVESVIKDRPLFTALLSSLVAANIVLPLLLYVEGGISSVQKFYQNALINNVGLSVLVGSSILALSMICLGVHYYRKTNCTNLVYCEERIEPEKVNGKFIEEIKEARTKVLEENHSKDAKCSSLTLEQVVVESHNYKDVIYSIS</sequence>
<feature type="transmembrane region" description="Helical" evidence="2">
    <location>
        <begin position="516"/>
        <end position="536"/>
    </location>
</feature>
<evidence type="ECO:0000313" key="3">
    <source>
        <dbReference type="EMBL" id="SPP33019.1"/>
    </source>
</evidence>
<feature type="compositionally biased region" description="Polar residues" evidence="1">
    <location>
        <begin position="147"/>
        <end position="157"/>
    </location>
</feature>